<evidence type="ECO:0000256" key="2">
    <source>
        <dbReference type="SAM" id="MobiDB-lite"/>
    </source>
</evidence>
<comment type="caution">
    <text evidence="4">The sequence shown here is derived from an EMBL/GenBank/DDBJ whole genome shotgun (WGS) entry which is preliminary data.</text>
</comment>
<dbReference type="SUPFAM" id="SSF54928">
    <property type="entry name" value="RNA-binding domain, RBD"/>
    <property type="match status" value="1"/>
</dbReference>
<dbReference type="CDD" id="cd00590">
    <property type="entry name" value="RRM_SF"/>
    <property type="match status" value="1"/>
</dbReference>
<reference evidence="4 5" key="1">
    <citation type="submission" date="2015-09" db="EMBL/GenBank/DDBJ databases">
        <title>Draft genome of a European isolate of the apple canker pathogen Neonectria ditissima.</title>
        <authorList>
            <person name="Gomez-Cortecero A."/>
            <person name="Harrison R.J."/>
            <person name="Armitage A.D."/>
        </authorList>
    </citation>
    <scope>NUCLEOTIDE SEQUENCE [LARGE SCALE GENOMIC DNA]</scope>
    <source>
        <strain evidence="4 5">R09/05</strain>
    </source>
</reference>
<gene>
    <name evidence="4" type="ORF">AK830_g7395</name>
</gene>
<keyword evidence="1" id="KW-0694">RNA-binding</keyword>
<sequence>MSTRDFRPEQAAGLTIHLFNLHFQATKSDLEDLLKRLGFDECVFYWPDAPLSEWQQHKGWCRVRFVSKEATERARRVLPNASFNGRRLSIGSIHPVLKPASQMPAAPTKPLDALKSPPASVGTIMAHAAHSSSSLAQAMNTTASSPAPAPSLQRTEALKALRFTDFPAGWYYNPETPDLAEYLLMSRMRNLEVAYDEAVVNSRPMMTNNEDGEDVLRHQEIPSPATLNNNHASKTWIHVVKGEGKGQWHHPGMPTEKGHDRDSRKILKIEDVWSIDTPFLDTAYMFQRGIQISRQCDKFDWLPGQLLGDDLKARALISHSSTFIPPAQLNGKFDSATSRGHLPKFPRPGQVGPGWGDYDTFREWYLHGRQIKKSMVIKKEWKLADGPTLAFSPGADAAPGSQGQTVKIDPGSFKTSVATQPESLFEKMNPKNPAHTQVNRRGGNRGARGGQGVRGGNACPDTREQQSAQRQKALGW</sequence>
<evidence type="ECO:0000256" key="1">
    <source>
        <dbReference type="PROSITE-ProRule" id="PRU00176"/>
    </source>
</evidence>
<dbReference type="SMART" id="SM00360">
    <property type="entry name" value="RRM"/>
    <property type="match status" value="1"/>
</dbReference>
<feature type="region of interest" description="Disordered" evidence="2">
    <location>
        <begin position="393"/>
        <end position="476"/>
    </location>
</feature>
<proteinExistence type="predicted"/>
<protein>
    <recommendedName>
        <fullName evidence="3">RRM domain-containing protein</fullName>
    </recommendedName>
</protein>
<dbReference type="InterPro" id="IPR012677">
    <property type="entry name" value="Nucleotide-bd_a/b_plait_sf"/>
</dbReference>
<dbReference type="GO" id="GO:0003723">
    <property type="term" value="F:RNA binding"/>
    <property type="evidence" value="ECO:0007669"/>
    <property type="project" value="UniProtKB-UniRule"/>
</dbReference>
<name>A0A0P7AX83_9HYPO</name>
<dbReference type="Gene3D" id="3.30.70.330">
    <property type="match status" value="1"/>
</dbReference>
<dbReference type="EMBL" id="LKCW01000114">
    <property type="protein sequence ID" value="KPM39182.1"/>
    <property type="molecule type" value="Genomic_DNA"/>
</dbReference>
<accession>A0A0P7AX83</accession>
<feature type="compositionally biased region" description="Gly residues" evidence="2">
    <location>
        <begin position="444"/>
        <end position="455"/>
    </location>
</feature>
<feature type="domain" description="RRM" evidence="3">
    <location>
        <begin position="14"/>
        <end position="95"/>
    </location>
</feature>
<organism evidence="4 5">
    <name type="scientific">Neonectria ditissima</name>
    <dbReference type="NCBI Taxonomy" id="78410"/>
    <lineage>
        <taxon>Eukaryota</taxon>
        <taxon>Fungi</taxon>
        <taxon>Dikarya</taxon>
        <taxon>Ascomycota</taxon>
        <taxon>Pezizomycotina</taxon>
        <taxon>Sordariomycetes</taxon>
        <taxon>Hypocreomycetidae</taxon>
        <taxon>Hypocreales</taxon>
        <taxon>Nectriaceae</taxon>
        <taxon>Neonectria</taxon>
    </lineage>
</organism>
<dbReference type="PROSITE" id="PS50102">
    <property type="entry name" value="RRM"/>
    <property type="match status" value="1"/>
</dbReference>
<evidence type="ECO:0000313" key="5">
    <source>
        <dbReference type="Proteomes" id="UP000050424"/>
    </source>
</evidence>
<keyword evidence="5" id="KW-1185">Reference proteome</keyword>
<dbReference type="OrthoDB" id="4743586at2759"/>
<evidence type="ECO:0000259" key="3">
    <source>
        <dbReference type="PROSITE" id="PS50102"/>
    </source>
</evidence>
<dbReference type="InterPro" id="IPR000504">
    <property type="entry name" value="RRM_dom"/>
</dbReference>
<dbReference type="Proteomes" id="UP000050424">
    <property type="component" value="Unassembled WGS sequence"/>
</dbReference>
<dbReference type="InterPro" id="IPR035979">
    <property type="entry name" value="RBD_domain_sf"/>
</dbReference>
<feature type="compositionally biased region" description="Polar residues" evidence="2">
    <location>
        <begin position="413"/>
        <end position="422"/>
    </location>
</feature>
<evidence type="ECO:0000313" key="4">
    <source>
        <dbReference type="EMBL" id="KPM39182.1"/>
    </source>
</evidence>
<dbReference type="AlphaFoldDB" id="A0A0P7AX83"/>
<dbReference type="Pfam" id="PF00076">
    <property type="entry name" value="RRM_1"/>
    <property type="match status" value="1"/>
</dbReference>
<dbReference type="STRING" id="78410.A0A0P7AX83"/>